<keyword evidence="7" id="KW-0067">ATP-binding</keyword>
<dbReference type="GO" id="GO:0004674">
    <property type="term" value="F:protein serine/threonine kinase activity"/>
    <property type="evidence" value="ECO:0007669"/>
    <property type="project" value="UniProtKB-KW"/>
</dbReference>
<dbReference type="Pfam" id="PF12819">
    <property type="entry name" value="Malectin_like"/>
    <property type="match status" value="1"/>
</dbReference>
<dbReference type="EMBL" id="VEPZ02000386">
    <property type="protein sequence ID" value="KAE8726144.1"/>
    <property type="molecule type" value="Genomic_DNA"/>
</dbReference>
<evidence type="ECO:0000256" key="7">
    <source>
        <dbReference type="ARBA" id="ARBA00022840"/>
    </source>
</evidence>
<dbReference type="InterPro" id="IPR024788">
    <property type="entry name" value="Malectin-like_Carb-bd_dom"/>
</dbReference>
<proteinExistence type="predicted"/>
<keyword evidence="8 11" id="KW-1133">Transmembrane helix</keyword>
<dbReference type="InterPro" id="IPR006740">
    <property type="entry name" value="DUF604"/>
</dbReference>
<evidence type="ECO:0000256" key="8">
    <source>
        <dbReference type="ARBA" id="ARBA00022989"/>
    </source>
</evidence>
<evidence type="ECO:0000256" key="6">
    <source>
        <dbReference type="ARBA" id="ARBA00022741"/>
    </source>
</evidence>
<protein>
    <submittedName>
        <fullName evidence="13">Ferric reduction oxidase 2</fullName>
    </submittedName>
</protein>
<evidence type="ECO:0000256" key="10">
    <source>
        <dbReference type="ARBA" id="ARBA00023180"/>
    </source>
</evidence>
<keyword evidence="2" id="KW-0418">Kinase</keyword>
<keyword evidence="5" id="KW-0732">Signal</keyword>
<evidence type="ECO:0000259" key="12">
    <source>
        <dbReference type="Pfam" id="PF12819"/>
    </source>
</evidence>
<dbReference type="Proteomes" id="UP000436088">
    <property type="component" value="Unassembled WGS sequence"/>
</dbReference>
<keyword evidence="10" id="KW-0325">Glycoprotein</keyword>
<comment type="subcellular location">
    <subcellularLocation>
        <location evidence="1">Membrane</location>
        <topology evidence="1">Single-pass type I membrane protein</topology>
    </subcellularLocation>
</comment>
<dbReference type="PANTHER" id="PTHR34590:SF6">
    <property type="entry name" value="RECEPTOR-LIKE KINASE"/>
    <property type="match status" value="1"/>
</dbReference>
<evidence type="ECO:0000256" key="3">
    <source>
        <dbReference type="ARBA" id="ARBA00022679"/>
    </source>
</evidence>
<organism evidence="13 14">
    <name type="scientific">Hibiscus syriacus</name>
    <name type="common">Rose of Sharon</name>
    <dbReference type="NCBI Taxonomy" id="106335"/>
    <lineage>
        <taxon>Eukaryota</taxon>
        <taxon>Viridiplantae</taxon>
        <taxon>Streptophyta</taxon>
        <taxon>Embryophyta</taxon>
        <taxon>Tracheophyta</taxon>
        <taxon>Spermatophyta</taxon>
        <taxon>Magnoliopsida</taxon>
        <taxon>eudicotyledons</taxon>
        <taxon>Gunneridae</taxon>
        <taxon>Pentapetalae</taxon>
        <taxon>rosids</taxon>
        <taxon>malvids</taxon>
        <taxon>Malvales</taxon>
        <taxon>Malvaceae</taxon>
        <taxon>Malvoideae</taxon>
        <taxon>Hibiscus</taxon>
    </lineage>
</organism>
<accession>A0A6A3CC26</accession>
<evidence type="ECO:0000256" key="11">
    <source>
        <dbReference type="SAM" id="Phobius"/>
    </source>
</evidence>
<gene>
    <name evidence="13" type="ORF">F3Y22_tig00007425pilonHSYRG00009</name>
</gene>
<evidence type="ECO:0000256" key="9">
    <source>
        <dbReference type="ARBA" id="ARBA00023136"/>
    </source>
</evidence>
<sequence length="549" mass="61504">MAYGGGGFAISYPLAKALEKMQDRCIQRYPGLYGSDDRIHACMAELGFPLTKEPGFHQAHSFGQLRVLIIGVHYNEYNQTKVSPKPFYTNRFATTKPGGGPSLSHGATRFRYRGIFSVRELEMPARTFLNCTRQPITLASLSIPDPVPDMSAKNPFCINCLKHHATRRQTKRPASKCITELRTRTATGRCWILRGLIESRFTKNPTQTYGTSFFVYDLSLSFSPIDNYLINCGASLDSVIDNRRFVSDSSDSPESYHSSAWTFSLCAGTLLPGLPQIYHTASFFNAPSKYVVNVKDPGMHMYVNGDQIEKFEGLNKQAFEVVYRVTVGGVEATPFNDSLWRTWMPDDAYMKSSEESTKSKNASIRNTNLTWEFPVIEDYKYLVKMHFRDIASISIGLLFFDVYVNGHLAYKDLDLSAVTNYVLASLFYVDFVVDADRSGVVSVSVGPSSKSMAYTVDAILNGVEIMKMNNSVSSLEGKAPEELLLKCWPRRIVGILLPLIALLCLLLSFSGIMHRRKNKADTVAWSKLPMDVHKISSKQAKLQLSNIET</sequence>
<reference evidence="13" key="1">
    <citation type="submission" date="2019-09" db="EMBL/GenBank/DDBJ databases">
        <title>Draft genome information of white flower Hibiscus syriacus.</title>
        <authorList>
            <person name="Kim Y.-M."/>
        </authorList>
    </citation>
    <scope>NUCLEOTIDE SEQUENCE [LARGE SCALE GENOMIC DNA]</scope>
    <source>
        <strain evidence="13">YM2019G1</strain>
    </source>
</reference>
<feature type="transmembrane region" description="Helical" evidence="11">
    <location>
        <begin position="492"/>
        <end position="512"/>
    </location>
</feature>
<feature type="domain" description="Malectin-like" evidence="12">
    <location>
        <begin position="357"/>
        <end position="468"/>
    </location>
</feature>
<evidence type="ECO:0000256" key="2">
    <source>
        <dbReference type="ARBA" id="ARBA00022527"/>
    </source>
</evidence>
<keyword evidence="4 11" id="KW-0812">Transmembrane</keyword>
<dbReference type="Gene3D" id="3.90.550.50">
    <property type="match status" value="1"/>
</dbReference>
<keyword evidence="2" id="KW-0723">Serine/threonine-protein kinase</keyword>
<keyword evidence="14" id="KW-1185">Reference proteome</keyword>
<dbReference type="GO" id="GO:0005524">
    <property type="term" value="F:ATP binding"/>
    <property type="evidence" value="ECO:0007669"/>
    <property type="project" value="UniProtKB-KW"/>
</dbReference>
<evidence type="ECO:0000313" key="14">
    <source>
        <dbReference type="Proteomes" id="UP000436088"/>
    </source>
</evidence>
<keyword evidence="9 11" id="KW-0472">Membrane</keyword>
<dbReference type="GO" id="GO:0004714">
    <property type="term" value="F:transmembrane receptor protein tyrosine kinase activity"/>
    <property type="evidence" value="ECO:0007669"/>
    <property type="project" value="InterPro"/>
</dbReference>
<comment type="caution">
    <text evidence="13">The sequence shown here is derived from an EMBL/GenBank/DDBJ whole genome shotgun (WGS) entry which is preliminary data.</text>
</comment>
<dbReference type="Pfam" id="PF04646">
    <property type="entry name" value="DUF604"/>
    <property type="match status" value="1"/>
</dbReference>
<dbReference type="Gene3D" id="2.60.120.430">
    <property type="entry name" value="Galactose-binding lectin"/>
    <property type="match status" value="1"/>
</dbReference>
<evidence type="ECO:0000256" key="5">
    <source>
        <dbReference type="ARBA" id="ARBA00022729"/>
    </source>
</evidence>
<keyword evidence="6" id="KW-0547">Nucleotide-binding</keyword>
<evidence type="ECO:0000313" key="13">
    <source>
        <dbReference type="EMBL" id="KAE8726144.1"/>
    </source>
</evidence>
<dbReference type="GO" id="GO:0016020">
    <property type="term" value="C:membrane"/>
    <property type="evidence" value="ECO:0007669"/>
    <property type="project" value="UniProtKB-SubCell"/>
</dbReference>
<dbReference type="PANTHER" id="PTHR34590">
    <property type="entry name" value="OS03G0124300 PROTEIN-RELATED"/>
    <property type="match status" value="1"/>
</dbReference>
<evidence type="ECO:0000256" key="1">
    <source>
        <dbReference type="ARBA" id="ARBA00004479"/>
    </source>
</evidence>
<dbReference type="AlphaFoldDB" id="A0A6A3CC26"/>
<evidence type="ECO:0000256" key="4">
    <source>
        <dbReference type="ARBA" id="ARBA00022692"/>
    </source>
</evidence>
<name>A0A6A3CC26_HIBSY</name>
<keyword evidence="3" id="KW-0808">Transferase</keyword>
<dbReference type="InterPro" id="IPR045272">
    <property type="entry name" value="ANXUR1/2-like"/>
</dbReference>